<dbReference type="CDD" id="cd01335">
    <property type="entry name" value="Radical_SAM"/>
    <property type="match status" value="1"/>
</dbReference>
<dbReference type="InterPro" id="IPR058240">
    <property type="entry name" value="rSAM_sf"/>
</dbReference>
<comment type="similarity">
    <text evidence="1">Belongs to the metallophosphoesterase superfamily. YfcE family.</text>
</comment>
<dbReference type="RefSeq" id="WP_264249172.1">
    <property type="nucleotide sequence ID" value="NZ_CP107567.1"/>
</dbReference>
<keyword evidence="5" id="KW-0411">Iron-sulfur</keyword>
<evidence type="ECO:0000256" key="1">
    <source>
        <dbReference type="ARBA" id="ARBA00008950"/>
    </source>
</evidence>
<dbReference type="InterPro" id="IPR024654">
    <property type="entry name" value="Calcineurin-like_PHP_lpxH"/>
</dbReference>
<dbReference type="InterPro" id="IPR050377">
    <property type="entry name" value="Radical_SAM_PqqE_MftC-like"/>
</dbReference>
<sequence length="576" mass="62094">MRIAVCGGPYGNPYALRSFVDDARARGAERLFCLGDLGGFGADVDALWPILTDNGIECVAGNYDVAIARGDADCGCGYRDPKDNEYAQIVYDHTLAATGRDFAAWMGRLPTEHRETIAGVDVHMVHGSTLALNDFWWESLPEEEHRLRAEASGADVVLCTHSGLPWQRRIGDTLAVNVGVIGKPANDGRQEVRYAVLDLIDGHAAAELVPLAYDWQAQARSMRAAGLPDVFVETIETGWWTTCLEVLPPRERSRGRYHLYRSTLPSGFRPADDDGWGDATPRAVQDDRQVVPPAVEDDRPVVPLFGSPYFPSRLWIYTNFHCNLACDYCAVASSPGAAARSLSVGAFRALVDEAVTAGFSELYLTGGEPFLHPDIVRLLDHASARLPTVVMTNAMLLRGRRAAGLAELVGLAGLAGRRLTVQTSLDGATAATHDRHRGTGSWKRAVDGIGHLIDLGLPPRVALTETPENTHDIPAVAALLAELGLPAGHFAVRPLLRRGFSATGVEIGEDSTIPELTVTADGLHWHPAGADRATSPDMHLAPAGTPLVLGRQLVTERFFAARLTDGSLPRPVHCAM</sequence>
<evidence type="ECO:0000256" key="4">
    <source>
        <dbReference type="ARBA" id="ARBA00023004"/>
    </source>
</evidence>
<evidence type="ECO:0000259" key="6">
    <source>
        <dbReference type="PROSITE" id="PS51918"/>
    </source>
</evidence>
<dbReference type="Proteomes" id="UP001163878">
    <property type="component" value="Chromosome"/>
</dbReference>
<organism evidence="7 8">
    <name type="scientific">Streptomyces peucetius</name>
    <dbReference type="NCBI Taxonomy" id="1950"/>
    <lineage>
        <taxon>Bacteria</taxon>
        <taxon>Bacillati</taxon>
        <taxon>Actinomycetota</taxon>
        <taxon>Actinomycetes</taxon>
        <taxon>Kitasatosporales</taxon>
        <taxon>Streptomycetaceae</taxon>
        <taxon>Streptomyces</taxon>
    </lineage>
</organism>
<feature type="domain" description="Radical SAM core" evidence="6">
    <location>
        <begin position="307"/>
        <end position="537"/>
    </location>
</feature>
<dbReference type="Gene3D" id="3.60.21.10">
    <property type="match status" value="1"/>
</dbReference>
<dbReference type="Pfam" id="PF04055">
    <property type="entry name" value="Radical_SAM"/>
    <property type="match status" value="1"/>
</dbReference>
<dbReference type="InterPro" id="IPR029052">
    <property type="entry name" value="Metallo-depent_PP-like"/>
</dbReference>
<dbReference type="SUPFAM" id="SSF102114">
    <property type="entry name" value="Radical SAM enzymes"/>
    <property type="match status" value="1"/>
</dbReference>
<dbReference type="PROSITE" id="PS51918">
    <property type="entry name" value="RADICAL_SAM"/>
    <property type="match status" value="1"/>
</dbReference>
<evidence type="ECO:0000256" key="3">
    <source>
        <dbReference type="ARBA" id="ARBA00022723"/>
    </source>
</evidence>
<name>A0ABY6IFR1_STRPE</name>
<evidence type="ECO:0000313" key="7">
    <source>
        <dbReference type="EMBL" id="UYQ65862.1"/>
    </source>
</evidence>
<dbReference type="SFLD" id="SFLDS00029">
    <property type="entry name" value="Radical_SAM"/>
    <property type="match status" value="1"/>
</dbReference>
<evidence type="ECO:0000256" key="2">
    <source>
        <dbReference type="ARBA" id="ARBA00022691"/>
    </source>
</evidence>
<dbReference type="InterPro" id="IPR007197">
    <property type="entry name" value="rSAM"/>
</dbReference>
<dbReference type="EMBL" id="CP107567">
    <property type="protein sequence ID" value="UYQ65862.1"/>
    <property type="molecule type" value="Genomic_DNA"/>
</dbReference>
<dbReference type="SUPFAM" id="SSF56300">
    <property type="entry name" value="Metallo-dependent phosphatases"/>
    <property type="match status" value="1"/>
</dbReference>
<proteinExistence type="inferred from homology"/>
<keyword evidence="4" id="KW-0408">Iron</keyword>
<gene>
    <name evidence="7" type="ORF">OGH68_33355</name>
</gene>
<dbReference type="Gene3D" id="3.20.20.70">
    <property type="entry name" value="Aldolase class I"/>
    <property type="match status" value="1"/>
</dbReference>
<protein>
    <submittedName>
        <fullName evidence="7">Radical SAM protein</fullName>
    </submittedName>
</protein>
<dbReference type="Pfam" id="PF12850">
    <property type="entry name" value="Metallophos_2"/>
    <property type="match status" value="1"/>
</dbReference>
<evidence type="ECO:0000256" key="5">
    <source>
        <dbReference type="ARBA" id="ARBA00023014"/>
    </source>
</evidence>
<dbReference type="SFLD" id="SFLDG01067">
    <property type="entry name" value="SPASM/twitch_domain_containing"/>
    <property type="match status" value="1"/>
</dbReference>
<evidence type="ECO:0000313" key="8">
    <source>
        <dbReference type="Proteomes" id="UP001163878"/>
    </source>
</evidence>
<dbReference type="PANTHER" id="PTHR11228">
    <property type="entry name" value="RADICAL SAM DOMAIN PROTEIN"/>
    <property type="match status" value="1"/>
</dbReference>
<dbReference type="InterPro" id="IPR013785">
    <property type="entry name" value="Aldolase_TIM"/>
</dbReference>
<keyword evidence="3" id="KW-0479">Metal-binding</keyword>
<keyword evidence="2" id="KW-0949">S-adenosyl-L-methionine</keyword>
<reference evidence="7" key="1">
    <citation type="submission" date="2022-10" db="EMBL/GenBank/DDBJ databases">
        <title>Cytochrome P450 Catalyzes Benzene Ring Formation in the Biosynthesis of Trialkyl-Substituted Aromatic Polyketides.</title>
        <authorList>
            <person name="Zhao E."/>
            <person name="Ge H."/>
        </authorList>
    </citation>
    <scope>NUCLEOTIDE SEQUENCE</scope>
    <source>
        <strain evidence="7">NA0869</strain>
    </source>
</reference>
<keyword evidence="8" id="KW-1185">Reference proteome</keyword>
<dbReference type="PANTHER" id="PTHR11228:SF22">
    <property type="entry name" value="PEPTIDE BIOSYNTHESIS PROTEIN YYDG-RELATED"/>
    <property type="match status" value="1"/>
</dbReference>
<accession>A0ABY6IFR1</accession>